<dbReference type="SUPFAM" id="SSF88659">
    <property type="entry name" value="Sigma3 and sigma4 domains of RNA polymerase sigma factors"/>
    <property type="match status" value="1"/>
</dbReference>
<dbReference type="GO" id="GO:0006352">
    <property type="term" value="P:DNA-templated transcription initiation"/>
    <property type="evidence" value="ECO:0007669"/>
    <property type="project" value="InterPro"/>
</dbReference>
<dbReference type="InterPro" id="IPR007627">
    <property type="entry name" value="RNA_pol_sigma70_r2"/>
</dbReference>
<feature type="transmembrane region" description="Helical" evidence="5">
    <location>
        <begin position="179"/>
        <end position="198"/>
    </location>
</feature>
<keyword evidence="2" id="KW-0805">Transcription regulation</keyword>
<feature type="domain" description="RNA polymerase sigma-70 region 2" evidence="6">
    <location>
        <begin position="28"/>
        <end position="92"/>
    </location>
</feature>
<evidence type="ECO:0000256" key="4">
    <source>
        <dbReference type="ARBA" id="ARBA00023163"/>
    </source>
</evidence>
<dbReference type="Pfam" id="PF04542">
    <property type="entry name" value="Sigma70_r2"/>
    <property type="match status" value="1"/>
</dbReference>
<organism evidence="8 9">
    <name type="scientific">Niastella vici</name>
    <dbReference type="NCBI Taxonomy" id="1703345"/>
    <lineage>
        <taxon>Bacteria</taxon>
        <taxon>Pseudomonadati</taxon>
        <taxon>Bacteroidota</taxon>
        <taxon>Chitinophagia</taxon>
        <taxon>Chitinophagales</taxon>
        <taxon>Chitinophagaceae</taxon>
        <taxon>Niastella</taxon>
    </lineage>
</organism>
<dbReference type="PANTHER" id="PTHR43133">
    <property type="entry name" value="RNA POLYMERASE ECF-TYPE SIGMA FACTO"/>
    <property type="match status" value="1"/>
</dbReference>
<evidence type="ECO:0008006" key="10">
    <source>
        <dbReference type="Google" id="ProtNLM"/>
    </source>
</evidence>
<dbReference type="AlphaFoldDB" id="A0A1V9FRZ7"/>
<dbReference type="InterPro" id="IPR014327">
    <property type="entry name" value="RNA_pol_sigma70_bacteroid"/>
</dbReference>
<dbReference type="InterPro" id="IPR036388">
    <property type="entry name" value="WH-like_DNA-bd_sf"/>
</dbReference>
<evidence type="ECO:0000256" key="2">
    <source>
        <dbReference type="ARBA" id="ARBA00023015"/>
    </source>
</evidence>
<evidence type="ECO:0000256" key="1">
    <source>
        <dbReference type="ARBA" id="ARBA00010641"/>
    </source>
</evidence>
<comment type="caution">
    <text evidence="8">The sequence shown here is derived from an EMBL/GenBank/DDBJ whole genome shotgun (WGS) entry which is preliminary data.</text>
</comment>
<dbReference type="SUPFAM" id="SSF88946">
    <property type="entry name" value="Sigma2 domain of RNA polymerase sigma factors"/>
    <property type="match status" value="1"/>
</dbReference>
<dbReference type="GO" id="GO:0003677">
    <property type="term" value="F:DNA binding"/>
    <property type="evidence" value="ECO:0007669"/>
    <property type="project" value="InterPro"/>
</dbReference>
<dbReference type="InterPro" id="IPR039425">
    <property type="entry name" value="RNA_pol_sigma-70-like"/>
</dbReference>
<dbReference type="InterPro" id="IPR013249">
    <property type="entry name" value="RNA_pol_sigma70_r4_t2"/>
</dbReference>
<evidence type="ECO:0000259" key="6">
    <source>
        <dbReference type="Pfam" id="PF04542"/>
    </source>
</evidence>
<dbReference type="NCBIfam" id="TIGR02937">
    <property type="entry name" value="sigma70-ECF"/>
    <property type="match status" value="1"/>
</dbReference>
<gene>
    <name evidence="8" type="ORF">A3860_05185</name>
</gene>
<protein>
    <recommendedName>
        <fullName evidence="10">HTH luxR-type domain-containing protein</fullName>
    </recommendedName>
</protein>
<keyword evidence="9" id="KW-1185">Reference proteome</keyword>
<evidence type="ECO:0000313" key="9">
    <source>
        <dbReference type="Proteomes" id="UP000192796"/>
    </source>
</evidence>
<accession>A0A1V9FRZ7</accession>
<reference evidence="8 9" key="1">
    <citation type="submission" date="2016-03" db="EMBL/GenBank/DDBJ databases">
        <title>Niastella vici sp. nov., isolated from farmland soil.</title>
        <authorList>
            <person name="Chen L."/>
            <person name="Wang D."/>
            <person name="Yang S."/>
            <person name="Wang G."/>
        </authorList>
    </citation>
    <scope>NUCLEOTIDE SEQUENCE [LARGE SCALE GENOMIC DNA]</scope>
    <source>
        <strain evidence="8 9">DJ57</strain>
    </source>
</reference>
<dbReference type="OrthoDB" id="676373at2"/>
<keyword evidence="4" id="KW-0804">Transcription</keyword>
<name>A0A1V9FRZ7_9BACT</name>
<dbReference type="InterPro" id="IPR014284">
    <property type="entry name" value="RNA_pol_sigma-70_dom"/>
</dbReference>
<dbReference type="Gene3D" id="1.10.1740.10">
    <property type="match status" value="1"/>
</dbReference>
<dbReference type="InterPro" id="IPR013325">
    <property type="entry name" value="RNA_pol_sigma_r2"/>
</dbReference>
<dbReference type="GO" id="GO:0016987">
    <property type="term" value="F:sigma factor activity"/>
    <property type="evidence" value="ECO:0007669"/>
    <property type="project" value="UniProtKB-KW"/>
</dbReference>
<proteinExistence type="inferred from homology"/>
<dbReference type="NCBIfam" id="TIGR02985">
    <property type="entry name" value="Sig70_bacteroi1"/>
    <property type="match status" value="1"/>
</dbReference>
<evidence type="ECO:0000256" key="5">
    <source>
        <dbReference type="SAM" id="Phobius"/>
    </source>
</evidence>
<evidence type="ECO:0000256" key="3">
    <source>
        <dbReference type="ARBA" id="ARBA00023082"/>
    </source>
</evidence>
<keyword evidence="5" id="KW-0472">Membrane</keyword>
<dbReference type="InterPro" id="IPR013324">
    <property type="entry name" value="RNA_pol_sigma_r3/r4-like"/>
</dbReference>
<dbReference type="Gene3D" id="1.10.10.10">
    <property type="entry name" value="Winged helix-like DNA-binding domain superfamily/Winged helix DNA-binding domain"/>
    <property type="match status" value="1"/>
</dbReference>
<dbReference type="EMBL" id="LVYD01000058">
    <property type="protein sequence ID" value="OQP61113.1"/>
    <property type="molecule type" value="Genomic_DNA"/>
</dbReference>
<dbReference type="STRING" id="1703345.A3860_05185"/>
<feature type="domain" description="RNA polymerase sigma factor 70 region 4 type 2" evidence="7">
    <location>
        <begin position="125"/>
        <end position="172"/>
    </location>
</feature>
<comment type="similarity">
    <text evidence="1">Belongs to the sigma-70 factor family. ECF subfamily.</text>
</comment>
<dbReference type="PANTHER" id="PTHR43133:SF46">
    <property type="entry name" value="RNA POLYMERASE SIGMA-70 FACTOR ECF SUBFAMILY"/>
    <property type="match status" value="1"/>
</dbReference>
<sequence>MNSNLSHTDKELFTRISRGDEVAFAEIYLRYTEKLYPHVTRLLDSDLWAEEIVQDVFTKLWQVRQSLSSVENPSAYLYRMAGNRTLDHLKHHAIEVKMQYHMVREAEYLWNNSLEEHHDSRISGIKRAVEQLTAQKQLIFRLKHVEGLTYEEIAHKLQLSKNTVRNHLTEALHFIRTYLFKKGVFILLYLYYYLYYYLNCPKK</sequence>
<dbReference type="Proteomes" id="UP000192796">
    <property type="component" value="Unassembled WGS sequence"/>
</dbReference>
<evidence type="ECO:0000259" key="7">
    <source>
        <dbReference type="Pfam" id="PF08281"/>
    </source>
</evidence>
<dbReference type="Pfam" id="PF08281">
    <property type="entry name" value="Sigma70_r4_2"/>
    <property type="match status" value="1"/>
</dbReference>
<keyword evidence="3" id="KW-0731">Sigma factor</keyword>
<evidence type="ECO:0000313" key="8">
    <source>
        <dbReference type="EMBL" id="OQP61113.1"/>
    </source>
</evidence>
<dbReference type="CDD" id="cd06171">
    <property type="entry name" value="Sigma70_r4"/>
    <property type="match status" value="1"/>
</dbReference>
<keyword evidence="5" id="KW-1133">Transmembrane helix</keyword>
<dbReference type="RefSeq" id="WP_158085353.1">
    <property type="nucleotide sequence ID" value="NZ_LVYD01000058.1"/>
</dbReference>
<keyword evidence="5" id="KW-0812">Transmembrane</keyword>